<dbReference type="AlphaFoldDB" id="A0A2S8FPX4"/>
<sequence length="79" mass="9074">MIRWVLVNWGEPQATIDVTSFPLVGENHVFNPIRTLPIQASLLMGMMHNQYWIGIARIFTNSLTEFRDVSSLTSTQPER</sequence>
<reference evidence="1 2" key="1">
    <citation type="submission" date="2018-02" db="EMBL/GenBank/DDBJ databases">
        <title>Comparative genomes isolates from brazilian mangrove.</title>
        <authorList>
            <person name="Araujo J.E."/>
            <person name="Taketani R.G."/>
            <person name="Silva M.C.P."/>
            <person name="Loureco M.V."/>
            <person name="Andreote F.D."/>
        </authorList>
    </citation>
    <scope>NUCLEOTIDE SEQUENCE [LARGE SCALE GENOMIC DNA]</scope>
    <source>
        <strain evidence="1 2">Hex-1 MGV</strain>
    </source>
</reference>
<comment type="caution">
    <text evidence="1">The sequence shown here is derived from an EMBL/GenBank/DDBJ whole genome shotgun (WGS) entry which is preliminary data.</text>
</comment>
<evidence type="ECO:0000313" key="2">
    <source>
        <dbReference type="Proteomes" id="UP000238322"/>
    </source>
</evidence>
<accession>A0A2S8FPX4</accession>
<dbReference type="EMBL" id="PUHY01000010">
    <property type="protein sequence ID" value="PQO34080.1"/>
    <property type="molecule type" value="Genomic_DNA"/>
</dbReference>
<dbReference type="Proteomes" id="UP000238322">
    <property type="component" value="Unassembled WGS sequence"/>
</dbReference>
<protein>
    <submittedName>
        <fullName evidence="1">Uncharacterized protein</fullName>
    </submittedName>
</protein>
<gene>
    <name evidence="1" type="ORF">C5Y83_11070</name>
</gene>
<evidence type="ECO:0000313" key="1">
    <source>
        <dbReference type="EMBL" id="PQO34080.1"/>
    </source>
</evidence>
<organism evidence="1 2">
    <name type="scientific">Blastopirellula marina</name>
    <dbReference type="NCBI Taxonomy" id="124"/>
    <lineage>
        <taxon>Bacteria</taxon>
        <taxon>Pseudomonadati</taxon>
        <taxon>Planctomycetota</taxon>
        <taxon>Planctomycetia</taxon>
        <taxon>Pirellulales</taxon>
        <taxon>Pirellulaceae</taxon>
        <taxon>Blastopirellula</taxon>
    </lineage>
</organism>
<proteinExistence type="predicted"/>
<name>A0A2S8FPX4_9BACT</name>